<feature type="compositionally biased region" description="Polar residues" evidence="1">
    <location>
        <begin position="174"/>
        <end position="190"/>
    </location>
</feature>
<evidence type="ECO:0000313" key="3">
    <source>
        <dbReference type="Proteomes" id="UP001140011"/>
    </source>
</evidence>
<feature type="region of interest" description="Disordered" evidence="1">
    <location>
        <begin position="221"/>
        <end position="355"/>
    </location>
</feature>
<feature type="region of interest" description="Disordered" evidence="1">
    <location>
        <begin position="131"/>
        <end position="201"/>
    </location>
</feature>
<evidence type="ECO:0000313" key="2">
    <source>
        <dbReference type="EMBL" id="KAJ2746572.1"/>
    </source>
</evidence>
<name>A0A9W8GUG6_9FUNG</name>
<feature type="compositionally biased region" description="Polar residues" evidence="1">
    <location>
        <begin position="267"/>
        <end position="286"/>
    </location>
</feature>
<sequence length="527" mass="54646">MCAFRHGFLPPPSDYNAKYSICYCPEHTTDANASATADTAVSAESRRIAANHEAELASSLARRNTLPGLSSSEGLPDFDAKAESVRLSTDQAWPSRRKYRTSRVIARETPSSVTQSASVVRRAGRLPLSLDDEFSDTARSEIPPDAASASNTPVTRSSKRRGRQSRNPMYMEVDSNSEAETSRRASTSAPDISPIEEEESVISSGRVKVIPFARSSNRRDSLIRDTSATLPRVNKPSSGAPSVEQGDKSSSVGPKLRLSLGRAAKTASVSNEQPSAPEATSESVASETMLPPTKSTVEPPSPLVGSTTEPSSHAESVAAPSSTTGSVVAPPSPAGSVAAQSPLEESATAPPPPAASIVAPSSLVESAVALPLSTGPVTARPSLVGSTTAPLSLAGSVVVQQLSTGSVVAPPPLAGSITAQPTSQPSSLGDQISPYAAFVKRPNIRLKPFSQTSSMSPTAGVSPGAHSYSAGNRGYGPPMASASNYSRPSPAAALSDDQANMLKESHTMLQKQNEMLGNICDMIKGLS</sequence>
<comment type="caution">
    <text evidence="2">The sequence shown here is derived from an EMBL/GenBank/DDBJ whole genome shotgun (WGS) entry which is preliminary data.</text>
</comment>
<feature type="compositionally biased region" description="Polar residues" evidence="1">
    <location>
        <begin position="293"/>
        <end position="324"/>
    </location>
</feature>
<feature type="non-terminal residue" evidence="2">
    <location>
        <position position="527"/>
    </location>
</feature>
<dbReference type="OrthoDB" id="5588138at2759"/>
<dbReference type="Proteomes" id="UP001140011">
    <property type="component" value="Unassembled WGS sequence"/>
</dbReference>
<feature type="compositionally biased region" description="Polar residues" evidence="1">
    <location>
        <begin position="449"/>
        <end position="459"/>
    </location>
</feature>
<dbReference type="AlphaFoldDB" id="A0A9W8GUG6"/>
<protein>
    <submittedName>
        <fullName evidence="2">Uncharacterized protein</fullName>
    </submittedName>
</protein>
<reference evidence="2" key="1">
    <citation type="submission" date="2022-07" db="EMBL/GenBank/DDBJ databases">
        <title>Phylogenomic reconstructions and comparative analyses of Kickxellomycotina fungi.</title>
        <authorList>
            <person name="Reynolds N.K."/>
            <person name="Stajich J.E."/>
            <person name="Barry K."/>
            <person name="Grigoriev I.V."/>
            <person name="Crous P."/>
            <person name="Smith M.E."/>
        </authorList>
    </citation>
    <scope>NUCLEOTIDE SEQUENCE</scope>
    <source>
        <strain evidence="2">BCRC 34297</strain>
    </source>
</reference>
<proteinExistence type="predicted"/>
<feature type="region of interest" description="Disordered" evidence="1">
    <location>
        <begin position="448"/>
        <end position="473"/>
    </location>
</feature>
<feature type="compositionally biased region" description="Low complexity" evidence="1">
    <location>
        <begin position="325"/>
        <end position="348"/>
    </location>
</feature>
<dbReference type="EMBL" id="JANBUH010001351">
    <property type="protein sequence ID" value="KAJ2746572.1"/>
    <property type="molecule type" value="Genomic_DNA"/>
</dbReference>
<feature type="compositionally biased region" description="Polar residues" evidence="1">
    <location>
        <begin position="224"/>
        <end position="240"/>
    </location>
</feature>
<gene>
    <name evidence="2" type="ORF">GGI19_006403</name>
</gene>
<feature type="region of interest" description="Disordered" evidence="1">
    <location>
        <begin position="82"/>
        <end position="101"/>
    </location>
</feature>
<accession>A0A9W8GUG6</accession>
<evidence type="ECO:0000256" key="1">
    <source>
        <dbReference type="SAM" id="MobiDB-lite"/>
    </source>
</evidence>
<keyword evidence="3" id="KW-1185">Reference proteome</keyword>
<organism evidence="2 3">
    <name type="scientific">Coemansia pectinata</name>
    <dbReference type="NCBI Taxonomy" id="1052879"/>
    <lineage>
        <taxon>Eukaryota</taxon>
        <taxon>Fungi</taxon>
        <taxon>Fungi incertae sedis</taxon>
        <taxon>Zoopagomycota</taxon>
        <taxon>Kickxellomycotina</taxon>
        <taxon>Kickxellomycetes</taxon>
        <taxon>Kickxellales</taxon>
        <taxon>Kickxellaceae</taxon>
        <taxon>Coemansia</taxon>
    </lineage>
</organism>